<organism evidence="2 3">
    <name type="scientific">Protopolystoma xenopodis</name>
    <dbReference type="NCBI Taxonomy" id="117903"/>
    <lineage>
        <taxon>Eukaryota</taxon>
        <taxon>Metazoa</taxon>
        <taxon>Spiralia</taxon>
        <taxon>Lophotrochozoa</taxon>
        <taxon>Platyhelminthes</taxon>
        <taxon>Monogenea</taxon>
        <taxon>Polyopisthocotylea</taxon>
        <taxon>Polystomatidea</taxon>
        <taxon>Polystomatidae</taxon>
        <taxon>Protopolystoma</taxon>
    </lineage>
</organism>
<dbReference type="AlphaFoldDB" id="A0A3S5CJW3"/>
<feature type="region of interest" description="Disordered" evidence="1">
    <location>
        <begin position="786"/>
        <end position="817"/>
    </location>
</feature>
<gene>
    <name evidence="2" type="ORF">PXEA_LOCUS7806</name>
</gene>
<protein>
    <submittedName>
        <fullName evidence="2">Uncharacterized protein</fullName>
    </submittedName>
</protein>
<dbReference type="Proteomes" id="UP000784294">
    <property type="component" value="Unassembled WGS sequence"/>
</dbReference>
<evidence type="ECO:0000256" key="1">
    <source>
        <dbReference type="SAM" id="MobiDB-lite"/>
    </source>
</evidence>
<evidence type="ECO:0000313" key="3">
    <source>
        <dbReference type="Proteomes" id="UP000784294"/>
    </source>
</evidence>
<feature type="compositionally biased region" description="Basic and acidic residues" evidence="1">
    <location>
        <begin position="569"/>
        <end position="579"/>
    </location>
</feature>
<feature type="region of interest" description="Disordered" evidence="1">
    <location>
        <begin position="216"/>
        <end position="243"/>
    </location>
</feature>
<feature type="compositionally biased region" description="Acidic residues" evidence="1">
    <location>
        <begin position="792"/>
        <end position="817"/>
    </location>
</feature>
<feature type="region of interest" description="Disordered" evidence="1">
    <location>
        <begin position="407"/>
        <end position="432"/>
    </location>
</feature>
<feature type="region of interest" description="Disordered" evidence="1">
    <location>
        <begin position="542"/>
        <end position="579"/>
    </location>
</feature>
<keyword evidence="3" id="KW-1185">Reference proteome</keyword>
<comment type="caution">
    <text evidence="2">The sequence shown here is derived from an EMBL/GenBank/DDBJ whole genome shotgun (WGS) entry which is preliminary data.</text>
</comment>
<feature type="region of interest" description="Disordered" evidence="1">
    <location>
        <begin position="695"/>
        <end position="735"/>
    </location>
</feature>
<proteinExistence type="predicted"/>
<name>A0A3S5CJW3_9PLAT</name>
<feature type="region of interest" description="Disordered" evidence="1">
    <location>
        <begin position="260"/>
        <end position="286"/>
    </location>
</feature>
<feature type="non-terminal residue" evidence="2">
    <location>
        <position position="817"/>
    </location>
</feature>
<dbReference type="EMBL" id="CAAALY010020905">
    <property type="protein sequence ID" value="VEL14366.1"/>
    <property type="molecule type" value="Genomic_DNA"/>
</dbReference>
<sequence>MTTSPPVISTSTMLGLPSAKIMTSGSSNDRPGSASADYASVLHTAPAFYSSFSFGLNSLQERHNGASFSPNLHQQHQNLLHHPQLSTHNQYQLDSDALRSVAQTPHHCIQPSTPIHAGYMETARQAHLSQLIEQNTSPGPPLHTGLKSESSPVHINGCTSIGQLEFLHPSDLPSDERIDFSLFPATPGHMLASQFHQPQHLEYDHHLQLRRPLLPHSHHSREQPNHHPNSHPLEQCGQNELQQSDPRHIQLPTETLFPARDVSMANGGPGVSQAREEQLSGGTTTIPSVWTACPSVSSASSSSSSSSSLASVCSTSSASLLVDTFPVAMPGAYSAADTRVSLYDSATPLEEALSPNSCLKTLAYYQERASGTLESQETKEITTFRQMQTPNLAPSFLLSSASSSSSSSSSSSLASSTHSSSSSSSTTSTSSSLSAHSVYSLPEVHMPVTTSLSSGPIRPATGQDSPCAGVVDNASLIASSGFQERLAEFDLGLKPVNSTSSSAISSPVRDENQGQDSHAFSILSRSISQSITRDLMEDLKKKAAAEAAATEEEEEEEEEEGGDDEEEGTEGRRKLVRDRNHRGSLEGSLCQEKCMSFQGPSICTSVDDAPGNCLARGARSGRRISQASVTMTAGQISRVSKARQPRTTSVLTEVAINGACKLDDVLFVDRLEMAANDTSKLPTVATSIVEKCSTRMSSTGSIDRPASGYSEEDSNGSQPRSILEGKPVFSYPTGPESNFSSVLNLEQRHKEVKRPDKVGRVVASMPSGFVSYPFSYAVDKVYLQQAGSISRDDEEGEEEEEEDEEEEEEEEEEDEEE</sequence>
<accession>A0A3S5CJW3</accession>
<feature type="region of interest" description="Disordered" evidence="1">
    <location>
        <begin position="498"/>
        <end position="517"/>
    </location>
</feature>
<evidence type="ECO:0000313" key="2">
    <source>
        <dbReference type="EMBL" id="VEL14366.1"/>
    </source>
</evidence>
<reference evidence="2" key="1">
    <citation type="submission" date="2018-11" db="EMBL/GenBank/DDBJ databases">
        <authorList>
            <consortium name="Pathogen Informatics"/>
        </authorList>
    </citation>
    <scope>NUCLEOTIDE SEQUENCE</scope>
</reference>
<feature type="compositionally biased region" description="Acidic residues" evidence="1">
    <location>
        <begin position="549"/>
        <end position="568"/>
    </location>
</feature>